<comment type="caution">
    <text evidence="2">The sequence shown here is derived from an EMBL/GenBank/DDBJ whole genome shotgun (WGS) entry which is preliminary data.</text>
</comment>
<dbReference type="AlphaFoldDB" id="A0A2P5D8D4"/>
<feature type="compositionally biased region" description="Low complexity" evidence="1">
    <location>
        <begin position="92"/>
        <end position="102"/>
    </location>
</feature>
<protein>
    <submittedName>
        <fullName evidence="2">Uncharacterized protein</fullName>
    </submittedName>
</protein>
<evidence type="ECO:0000256" key="1">
    <source>
        <dbReference type="SAM" id="MobiDB-lite"/>
    </source>
</evidence>
<dbReference type="PANTHER" id="PTHR33511">
    <property type="entry name" value="OS06G0632400 PROTEIN"/>
    <property type="match status" value="1"/>
</dbReference>
<reference evidence="3" key="1">
    <citation type="submission" date="2016-06" db="EMBL/GenBank/DDBJ databases">
        <title>Parallel loss of symbiosis genes in relatives of nitrogen-fixing non-legume Parasponia.</title>
        <authorList>
            <person name="Van Velzen R."/>
            <person name="Holmer R."/>
            <person name="Bu F."/>
            <person name="Rutten L."/>
            <person name="Van Zeijl A."/>
            <person name="Liu W."/>
            <person name="Santuari L."/>
            <person name="Cao Q."/>
            <person name="Sharma T."/>
            <person name="Shen D."/>
            <person name="Roswanjaya Y."/>
            <person name="Wardhani T."/>
            <person name="Kalhor M.S."/>
            <person name="Jansen J."/>
            <person name="Van den Hoogen J."/>
            <person name="Gungor B."/>
            <person name="Hartog M."/>
            <person name="Hontelez J."/>
            <person name="Verver J."/>
            <person name="Yang W.-C."/>
            <person name="Schijlen E."/>
            <person name="Repin R."/>
            <person name="Schilthuizen M."/>
            <person name="Schranz E."/>
            <person name="Heidstra R."/>
            <person name="Miyata K."/>
            <person name="Fedorova E."/>
            <person name="Kohlen W."/>
            <person name="Bisseling T."/>
            <person name="Smit S."/>
            <person name="Geurts R."/>
        </authorList>
    </citation>
    <scope>NUCLEOTIDE SEQUENCE [LARGE SCALE GENOMIC DNA]</scope>
    <source>
        <strain evidence="3">cv. WU1-14</strain>
    </source>
</reference>
<accession>A0A2P5D8D4</accession>
<keyword evidence="3" id="KW-1185">Reference proteome</keyword>
<sequence length="102" mass="11594">MGGNSRQKKSSSSASFSVFNLFKLRRTRRSEEDHCPMQDNGPIASSRVWPRDEDRVRWVAEPGIDRKAEDFIAKIHRNIATDSERKTFNIPSTSTSTSATSY</sequence>
<proteinExistence type="predicted"/>
<gene>
    <name evidence="2" type="ORF">PanWU01x14_086960</name>
</gene>
<dbReference type="EMBL" id="JXTB01000055">
    <property type="protein sequence ID" value="PON69573.1"/>
    <property type="molecule type" value="Genomic_DNA"/>
</dbReference>
<dbReference type="Proteomes" id="UP000237105">
    <property type="component" value="Unassembled WGS sequence"/>
</dbReference>
<evidence type="ECO:0000313" key="3">
    <source>
        <dbReference type="Proteomes" id="UP000237105"/>
    </source>
</evidence>
<organism evidence="2 3">
    <name type="scientific">Parasponia andersonii</name>
    <name type="common">Sponia andersonii</name>
    <dbReference type="NCBI Taxonomy" id="3476"/>
    <lineage>
        <taxon>Eukaryota</taxon>
        <taxon>Viridiplantae</taxon>
        <taxon>Streptophyta</taxon>
        <taxon>Embryophyta</taxon>
        <taxon>Tracheophyta</taxon>
        <taxon>Spermatophyta</taxon>
        <taxon>Magnoliopsida</taxon>
        <taxon>eudicotyledons</taxon>
        <taxon>Gunneridae</taxon>
        <taxon>Pentapetalae</taxon>
        <taxon>rosids</taxon>
        <taxon>fabids</taxon>
        <taxon>Rosales</taxon>
        <taxon>Cannabaceae</taxon>
        <taxon>Parasponia</taxon>
    </lineage>
</organism>
<feature type="region of interest" description="Disordered" evidence="1">
    <location>
        <begin position="83"/>
        <end position="102"/>
    </location>
</feature>
<name>A0A2P5D8D4_PARAD</name>
<evidence type="ECO:0000313" key="2">
    <source>
        <dbReference type="EMBL" id="PON69573.1"/>
    </source>
</evidence>
<dbReference type="OrthoDB" id="1162851at2759"/>